<dbReference type="AlphaFoldDB" id="A0A1V4ISQ2"/>
<dbReference type="EMBL" id="MZGV01000011">
    <property type="protein sequence ID" value="OPJ63061.1"/>
    <property type="molecule type" value="Genomic_DNA"/>
</dbReference>
<accession>A0A1V4ISQ2</accession>
<evidence type="ECO:0000313" key="2">
    <source>
        <dbReference type="Proteomes" id="UP000190080"/>
    </source>
</evidence>
<organism evidence="1 2">
    <name type="scientific">Clostridium oryzae</name>
    <dbReference type="NCBI Taxonomy" id="1450648"/>
    <lineage>
        <taxon>Bacteria</taxon>
        <taxon>Bacillati</taxon>
        <taxon>Bacillota</taxon>
        <taxon>Clostridia</taxon>
        <taxon>Eubacteriales</taxon>
        <taxon>Clostridiaceae</taxon>
        <taxon>Clostridium</taxon>
    </lineage>
</organism>
<comment type="caution">
    <text evidence="1">The sequence shown here is derived from an EMBL/GenBank/DDBJ whole genome shotgun (WGS) entry which is preliminary data.</text>
</comment>
<gene>
    <name evidence="1" type="ORF">CLORY_14270</name>
</gene>
<dbReference type="RefSeq" id="WP_079422837.1">
    <property type="nucleotide sequence ID" value="NZ_MZGV01000011.1"/>
</dbReference>
<reference evidence="1 2" key="1">
    <citation type="submission" date="2017-03" db="EMBL/GenBank/DDBJ databases">
        <title>Genome sequence of Clostridium oryzae DSM 28571.</title>
        <authorList>
            <person name="Poehlein A."/>
            <person name="Daniel R."/>
        </authorList>
    </citation>
    <scope>NUCLEOTIDE SEQUENCE [LARGE SCALE GENOMIC DNA]</scope>
    <source>
        <strain evidence="1 2">DSM 28571</strain>
    </source>
</reference>
<dbReference type="Proteomes" id="UP000190080">
    <property type="component" value="Unassembled WGS sequence"/>
</dbReference>
<keyword evidence="2" id="KW-1185">Reference proteome</keyword>
<evidence type="ECO:0000313" key="1">
    <source>
        <dbReference type="EMBL" id="OPJ63061.1"/>
    </source>
</evidence>
<proteinExistence type="predicted"/>
<protein>
    <submittedName>
        <fullName evidence="1">Uncharacterized protein</fullName>
    </submittedName>
</protein>
<sequence>MKHLSKILIVIILTFFIIPCNIKADNIKAYTKLVSSNNQVFYGKWLIKKVAASSRITEYGDKDIKKILGRTITYHKDKIVYGKHILNDPRYEITKVSETDFFYGGYVELSKLGIKKKWVKEVDVSTHSGKTWYAFGDLFFIKNKNTLILDYGGIFFELIRK</sequence>
<dbReference type="OrthoDB" id="2641611at2"/>
<name>A0A1V4ISQ2_9CLOT</name>